<sequence length="115" mass="12537">MTSTTPDPNQNPQTPPTTPEEALAIFHSRYAEPKLADGSPAELGVHEFDEGFLIYPVLPPVEEPVDGPPRPAEPGGGKIVVSKETGKSYGIPNFPTEQAIALYKKNRARERERNS</sequence>
<dbReference type="RefSeq" id="WP_282545109.1">
    <property type="nucleotide sequence ID" value="NZ_JASCIQ010000030.1"/>
</dbReference>
<evidence type="ECO:0000313" key="2">
    <source>
        <dbReference type="EMBL" id="MDI3407187.1"/>
    </source>
</evidence>
<comment type="caution">
    <text evidence="2">The sequence shown here is derived from an EMBL/GenBank/DDBJ whole genome shotgun (WGS) entry which is preliminary data.</text>
</comment>
<proteinExistence type="predicted"/>
<keyword evidence="3" id="KW-1185">Reference proteome</keyword>
<name>A0ABT6SG69_9ACTN</name>
<evidence type="ECO:0000313" key="3">
    <source>
        <dbReference type="Proteomes" id="UP001223978"/>
    </source>
</evidence>
<evidence type="ECO:0000256" key="1">
    <source>
        <dbReference type="SAM" id="MobiDB-lite"/>
    </source>
</evidence>
<feature type="region of interest" description="Disordered" evidence="1">
    <location>
        <begin position="59"/>
        <end position="79"/>
    </location>
</feature>
<feature type="compositionally biased region" description="Low complexity" evidence="1">
    <location>
        <begin position="1"/>
        <end position="12"/>
    </location>
</feature>
<feature type="region of interest" description="Disordered" evidence="1">
    <location>
        <begin position="1"/>
        <end position="20"/>
    </location>
</feature>
<feature type="compositionally biased region" description="Pro residues" evidence="1">
    <location>
        <begin position="59"/>
        <end position="72"/>
    </location>
</feature>
<accession>A0ABT6SG69</accession>
<dbReference type="Proteomes" id="UP001223978">
    <property type="component" value="Unassembled WGS sequence"/>
</dbReference>
<reference evidence="2 3" key="1">
    <citation type="submission" date="2023-05" db="EMBL/GenBank/DDBJ databases">
        <title>Draft genome sequence of Streptomyces sp. B-S-A6 isolated from a cave soil in Thailand.</title>
        <authorList>
            <person name="Chamroensaksri N."/>
            <person name="Muangham S."/>
        </authorList>
    </citation>
    <scope>NUCLEOTIDE SEQUENCE [LARGE SCALE GENOMIC DNA]</scope>
    <source>
        <strain evidence="2 3">B-S-A6</strain>
    </source>
</reference>
<gene>
    <name evidence="2" type="ORF">QIS96_25680</name>
</gene>
<protein>
    <submittedName>
        <fullName evidence="2">Uncharacterized protein</fullName>
    </submittedName>
</protein>
<dbReference type="EMBL" id="JASCIQ010000030">
    <property type="protein sequence ID" value="MDI3407187.1"/>
    <property type="molecule type" value="Genomic_DNA"/>
</dbReference>
<organism evidence="2 3">
    <name type="scientific">Streptomyces cavernicola</name>
    <dbReference type="NCBI Taxonomy" id="3043613"/>
    <lineage>
        <taxon>Bacteria</taxon>
        <taxon>Bacillati</taxon>
        <taxon>Actinomycetota</taxon>
        <taxon>Actinomycetes</taxon>
        <taxon>Kitasatosporales</taxon>
        <taxon>Streptomycetaceae</taxon>
        <taxon>Streptomyces</taxon>
    </lineage>
</organism>